<dbReference type="EMBL" id="JAHSTP010000002">
    <property type="protein sequence ID" value="MBZ6151286.1"/>
    <property type="molecule type" value="Genomic_DNA"/>
</dbReference>
<dbReference type="PANTHER" id="PTHR30204:SF93">
    <property type="entry name" value="HTH MERR-TYPE DOMAIN-CONTAINING PROTEIN"/>
    <property type="match status" value="1"/>
</dbReference>
<dbReference type="InterPro" id="IPR047057">
    <property type="entry name" value="MerR_fam"/>
</dbReference>
<dbReference type="SMART" id="SM00422">
    <property type="entry name" value="HTH_MERR"/>
    <property type="match status" value="1"/>
</dbReference>
<dbReference type="Gene3D" id="1.10.1660.10">
    <property type="match status" value="1"/>
</dbReference>
<dbReference type="PANTHER" id="PTHR30204">
    <property type="entry name" value="REDOX-CYCLING DRUG-SENSING TRANSCRIPTIONAL ACTIVATOR SOXR"/>
    <property type="match status" value="1"/>
</dbReference>
<dbReference type="InterPro" id="IPR009061">
    <property type="entry name" value="DNA-bd_dom_put_sf"/>
</dbReference>
<dbReference type="PRINTS" id="PR00040">
    <property type="entry name" value="HTHMERR"/>
</dbReference>
<organism evidence="3 4">
    <name type="scientific">Streptomyces olivaceus</name>
    <dbReference type="NCBI Taxonomy" id="47716"/>
    <lineage>
        <taxon>Bacteria</taxon>
        <taxon>Bacillati</taxon>
        <taxon>Actinomycetota</taxon>
        <taxon>Actinomycetes</taxon>
        <taxon>Kitasatosporales</taxon>
        <taxon>Streptomycetaceae</taxon>
        <taxon>Streptomyces</taxon>
    </lineage>
</organism>
<proteinExistence type="predicted"/>
<evidence type="ECO:0000256" key="1">
    <source>
        <dbReference type="ARBA" id="ARBA00023125"/>
    </source>
</evidence>
<dbReference type="Proteomes" id="UP000758701">
    <property type="component" value="Unassembled WGS sequence"/>
</dbReference>
<dbReference type="RefSeq" id="WP_224309279.1">
    <property type="nucleotide sequence ID" value="NZ_JAHSST010000002.1"/>
</dbReference>
<dbReference type="Pfam" id="PF13411">
    <property type="entry name" value="MerR_1"/>
    <property type="match status" value="1"/>
</dbReference>
<name>A0ABS7W268_STROV</name>
<evidence type="ECO:0000313" key="3">
    <source>
        <dbReference type="EMBL" id="MBZ6151286.1"/>
    </source>
</evidence>
<comment type="caution">
    <text evidence="3">The sequence shown here is derived from an EMBL/GenBank/DDBJ whole genome shotgun (WGS) entry which is preliminary data.</text>
</comment>
<evidence type="ECO:0000259" key="2">
    <source>
        <dbReference type="PROSITE" id="PS50937"/>
    </source>
</evidence>
<feature type="domain" description="HTH merR-type" evidence="2">
    <location>
        <begin position="7"/>
        <end position="76"/>
    </location>
</feature>
<keyword evidence="1" id="KW-0238">DNA-binding</keyword>
<keyword evidence="4" id="KW-1185">Reference proteome</keyword>
<evidence type="ECO:0000313" key="4">
    <source>
        <dbReference type="Proteomes" id="UP000758701"/>
    </source>
</evidence>
<accession>A0ABS7W268</accession>
<dbReference type="SUPFAM" id="SSF46955">
    <property type="entry name" value="Putative DNA-binding domain"/>
    <property type="match status" value="1"/>
</dbReference>
<dbReference type="InterPro" id="IPR000551">
    <property type="entry name" value="MerR-type_HTH_dom"/>
</dbReference>
<reference evidence="3 4" key="1">
    <citation type="submission" date="2021-06" db="EMBL/GenBank/DDBJ databases">
        <title>Ecological speciation of a Streptomyces species isolated from different habitats and geographic origins.</title>
        <authorList>
            <person name="Wang J."/>
        </authorList>
    </citation>
    <scope>NUCLEOTIDE SEQUENCE [LARGE SCALE GENOMIC DNA]</scope>
    <source>
        <strain evidence="3 4">FXJ8.012</strain>
    </source>
</reference>
<gene>
    <name evidence="3" type="ORF">KVH32_08865</name>
</gene>
<sequence>MNGAKSLHSIGGLSALTGVPVRTIRFYSDTGLLPPTDRTRAGYRRYGDAAPGRLRLICVLRDLDVGLTTIRRVLDGDLSVAEVAAAHADATTLRIRALRMRQSLLRLVARRGSGPEETVLMHRLTRLTSAERETLVSDFVAGLTAEGSEVRGAAAVLRTALPVLPDDPSDARLDAWVELAELMADDGFRARMARAPFPPADEDALPGVAPGTAATLVPFVREAVAAARKAGTAADSAGAGPVVDSVAERFAAALGRADGPELRRWMAQVFEAGHDPLVERYWRLVWTVNDWRIVDGHLPFQPWMIEALARSGRSESSS</sequence>
<protein>
    <submittedName>
        <fullName evidence="3">MerR family transcriptional regulator</fullName>
    </submittedName>
</protein>
<dbReference type="PROSITE" id="PS50937">
    <property type="entry name" value="HTH_MERR_2"/>
    <property type="match status" value="1"/>
</dbReference>